<comment type="caution">
    <text evidence="1">The sequence shown here is derived from an EMBL/GenBank/DDBJ whole genome shotgun (WGS) entry which is preliminary data.</text>
</comment>
<name>A0ACB8UT41_9EURO</name>
<reference evidence="1" key="1">
    <citation type="journal article" date="2022" name="bioRxiv">
        <title>Population genetic analysis of Ophidiomyces ophidiicola, the causative agent of snake fungal disease, indicates recent introductions to the USA.</title>
        <authorList>
            <person name="Ladner J.T."/>
            <person name="Palmer J.M."/>
            <person name="Ettinger C.L."/>
            <person name="Stajich J.E."/>
            <person name="Farrell T.M."/>
            <person name="Glorioso B.M."/>
            <person name="Lawson B."/>
            <person name="Price S.J."/>
            <person name="Stengle A.G."/>
            <person name="Grear D.A."/>
            <person name="Lorch J.M."/>
        </authorList>
    </citation>
    <scope>NUCLEOTIDE SEQUENCE</scope>
    <source>
        <strain evidence="1">NWHC 24266-5</strain>
    </source>
</reference>
<proteinExistence type="predicted"/>
<dbReference type="EMBL" id="JALBCA010000070">
    <property type="protein sequence ID" value="KAI2384600.1"/>
    <property type="molecule type" value="Genomic_DNA"/>
</dbReference>
<organism evidence="1">
    <name type="scientific">Ophidiomyces ophidiicola</name>
    <dbReference type="NCBI Taxonomy" id="1387563"/>
    <lineage>
        <taxon>Eukaryota</taxon>
        <taxon>Fungi</taxon>
        <taxon>Dikarya</taxon>
        <taxon>Ascomycota</taxon>
        <taxon>Pezizomycotina</taxon>
        <taxon>Eurotiomycetes</taxon>
        <taxon>Eurotiomycetidae</taxon>
        <taxon>Onygenales</taxon>
        <taxon>Onygenaceae</taxon>
        <taxon>Ophidiomyces</taxon>
    </lineage>
</organism>
<evidence type="ECO:0000313" key="1">
    <source>
        <dbReference type="EMBL" id="KAI2384600.1"/>
    </source>
</evidence>
<protein>
    <submittedName>
        <fullName evidence="1">Uncharacterized protein</fullName>
    </submittedName>
</protein>
<accession>A0ACB8UT41</accession>
<sequence length="141" mass="15995">MISLVSRLHTKKIIHGDIKPPNFLHCSGDQLRLCDFSEGLRFDEDLSNWNGMTTANYISPHRTRLWPGSASEPPQTIEDDLYGLGVSLWELYTGKVPFDGWYEDGILWALQRGETVNVNEIKDEEVKAVICEYLRIGGAKV</sequence>
<gene>
    <name evidence="1" type="ORF">LOY88_004552</name>
</gene>